<dbReference type="Pfam" id="PF03732">
    <property type="entry name" value="Retrotrans_gag"/>
    <property type="match status" value="1"/>
</dbReference>
<feature type="domain" description="Retrotransposon gag" evidence="2">
    <location>
        <begin position="112"/>
        <end position="209"/>
    </location>
</feature>
<dbReference type="Proteomes" id="UP001187471">
    <property type="component" value="Unassembled WGS sequence"/>
</dbReference>
<sequence length="272" mass="31106">VLYMAGQREESIVGQGTQETDPNLREIIGLVGRITNALESSQNNQQHSQVGESSQVRYAIATDDLTLLERFVKLKPTVFAGGANSDEAEEWISNKEKLFERMQLTPSQKVSLATFYLSEDAGFWRKTIDAKWTAGNVIRTWDLFISEFNNKYIPASVRRDRELAFLQLEQKNKTVQEYEKEFTALARHASYLVVGGDRKARKFETGLNPDILEAITPLNISDYHEIVDRALNIERTLRFTRAKRAHMSLSRPPQCHSGRQEDFLQHLVIGNF</sequence>
<dbReference type="PANTHER" id="PTHR34482">
    <property type="entry name" value="DNA DAMAGE-INDUCIBLE PROTEIN 1-LIKE"/>
    <property type="match status" value="1"/>
</dbReference>
<evidence type="ECO:0000313" key="3">
    <source>
        <dbReference type="EMBL" id="KAK2979432.1"/>
    </source>
</evidence>
<accession>A0AA88QZQ8</accession>
<feature type="coiled-coil region" evidence="1">
    <location>
        <begin position="161"/>
        <end position="188"/>
    </location>
</feature>
<gene>
    <name evidence="3" type="ORF">RJ640_029724</name>
</gene>
<dbReference type="EMBL" id="JAVXUO010001755">
    <property type="protein sequence ID" value="KAK2979432.1"/>
    <property type="molecule type" value="Genomic_DNA"/>
</dbReference>
<name>A0AA88QZQ8_9ASTE</name>
<proteinExistence type="predicted"/>
<comment type="caution">
    <text evidence="3">The sequence shown here is derived from an EMBL/GenBank/DDBJ whole genome shotgun (WGS) entry which is preliminary data.</text>
</comment>
<dbReference type="PANTHER" id="PTHR34482:SF36">
    <property type="entry name" value="RETROTRANSPOSON GAG DOMAIN-CONTAINING PROTEIN"/>
    <property type="match status" value="1"/>
</dbReference>
<feature type="non-terminal residue" evidence="3">
    <location>
        <position position="1"/>
    </location>
</feature>
<keyword evidence="4" id="KW-1185">Reference proteome</keyword>
<evidence type="ECO:0000313" key="4">
    <source>
        <dbReference type="Proteomes" id="UP001187471"/>
    </source>
</evidence>
<evidence type="ECO:0000259" key="2">
    <source>
        <dbReference type="Pfam" id="PF03732"/>
    </source>
</evidence>
<keyword evidence="1" id="KW-0175">Coiled coil</keyword>
<evidence type="ECO:0000256" key="1">
    <source>
        <dbReference type="SAM" id="Coils"/>
    </source>
</evidence>
<dbReference type="AlphaFoldDB" id="A0AA88QZQ8"/>
<reference evidence="3" key="1">
    <citation type="submission" date="2022-12" db="EMBL/GenBank/DDBJ databases">
        <title>Draft genome assemblies for two species of Escallonia (Escalloniales).</title>
        <authorList>
            <person name="Chanderbali A."/>
            <person name="Dervinis C."/>
            <person name="Anghel I."/>
            <person name="Soltis D."/>
            <person name="Soltis P."/>
            <person name="Zapata F."/>
        </authorList>
    </citation>
    <scope>NUCLEOTIDE SEQUENCE</scope>
    <source>
        <strain evidence="3">UCBG92.1500</strain>
        <tissue evidence="3">Leaf</tissue>
    </source>
</reference>
<organism evidence="3 4">
    <name type="scientific">Escallonia rubra</name>
    <dbReference type="NCBI Taxonomy" id="112253"/>
    <lineage>
        <taxon>Eukaryota</taxon>
        <taxon>Viridiplantae</taxon>
        <taxon>Streptophyta</taxon>
        <taxon>Embryophyta</taxon>
        <taxon>Tracheophyta</taxon>
        <taxon>Spermatophyta</taxon>
        <taxon>Magnoliopsida</taxon>
        <taxon>eudicotyledons</taxon>
        <taxon>Gunneridae</taxon>
        <taxon>Pentapetalae</taxon>
        <taxon>asterids</taxon>
        <taxon>campanulids</taxon>
        <taxon>Escalloniales</taxon>
        <taxon>Escalloniaceae</taxon>
        <taxon>Escallonia</taxon>
    </lineage>
</organism>
<protein>
    <recommendedName>
        <fullName evidence="2">Retrotransposon gag domain-containing protein</fullName>
    </recommendedName>
</protein>
<dbReference type="InterPro" id="IPR005162">
    <property type="entry name" value="Retrotrans_gag_dom"/>
</dbReference>